<evidence type="ECO:0000313" key="3">
    <source>
        <dbReference type="Proteomes" id="UP000054018"/>
    </source>
</evidence>
<dbReference type="HOGENOM" id="CLU_2590661_0_0_1"/>
<proteinExistence type="predicted"/>
<feature type="transmembrane region" description="Helical" evidence="1">
    <location>
        <begin position="29"/>
        <end position="52"/>
    </location>
</feature>
<sequence>MSNFSGSPRHSRVSFDLVSLTSIPRTYDYVIYLEIGVGVVDAGLPFVCVISFRRLERSLNNGVGEAATRNPEVMVCKWRA</sequence>
<keyword evidence="1" id="KW-0812">Transmembrane</keyword>
<organism evidence="2 3">
    <name type="scientific">Pisolithus microcarpus 441</name>
    <dbReference type="NCBI Taxonomy" id="765257"/>
    <lineage>
        <taxon>Eukaryota</taxon>
        <taxon>Fungi</taxon>
        <taxon>Dikarya</taxon>
        <taxon>Basidiomycota</taxon>
        <taxon>Agaricomycotina</taxon>
        <taxon>Agaricomycetes</taxon>
        <taxon>Agaricomycetidae</taxon>
        <taxon>Boletales</taxon>
        <taxon>Sclerodermatineae</taxon>
        <taxon>Pisolithaceae</taxon>
        <taxon>Pisolithus</taxon>
    </lineage>
</organism>
<gene>
    <name evidence="2" type="ORF">PISMIDRAFT_349093</name>
</gene>
<name>A0A0C9ZSR4_9AGAM</name>
<dbReference type="EMBL" id="KN833709">
    <property type="protein sequence ID" value="KIK25302.1"/>
    <property type="molecule type" value="Genomic_DNA"/>
</dbReference>
<keyword evidence="3" id="KW-1185">Reference proteome</keyword>
<keyword evidence="1" id="KW-0472">Membrane</keyword>
<keyword evidence="1" id="KW-1133">Transmembrane helix</keyword>
<dbReference type="Proteomes" id="UP000054018">
    <property type="component" value="Unassembled WGS sequence"/>
</dbReference>
<protein>
    <submittedName>
        <fullName evidence="2">Uncharacterized protein</fullName>
    </submittedName>
</protein>
<accession>A0A0C9ZSR4</accession>
<reference evidence="2 3" key="1">
    <citation type="submission" date="2014-04" db="EMBL/GenBank/DDBJ databases">
        <authorList>
            <consortium name="DOE Joint Genome Institute"/>
            <person name="Kuo A."/>
            <person name="Kohler A."/>
            <person name="Costa M.D."/>
            <person name="Nagy L.G."/>
            <person name="Floudas D."/>
            <person name="Copeland A."/>
            <person name="Barry K.W."/>
            <person name="Cichocki N."/>
            <person name="Veneault-Fourrey C."/>
            <person name="LaButti K."/>
            <person name="Lindquist E.A."/>
            <person name="Lipzen A."/>
            <person name="Lundell T."/>
            <person name="Morin E."/>
            <person name="Murat C."/>
            <person name="Sun H."/>
            <person name="Tunlid A."/>
            <person name="Henrissat B."/>
            <person name="Grigoriev I.V."/>
            <person name="Hibbett D.S."/>
            <person name="Martin F."/>
            <person name="Nordberg H.P."/>
            <person name="Cantor M.N."/>
            <person name="Hua S.X."/>
        </authorList>
    </citation>
    <scope>NUCLEOTIDE SEQUENCE [LARGE SCALE GENOMIC DNA]</scope>
    <source>
        <strain evidence="2 3">441</strain>
    </source>
</reference>
<evidence type="ECO:0000256" key="1">
    <source>
        <dbReference type="SAM" id="Phobius"/>
    </source>
</evidence>
<reference evidence="3" key="2">
    <citation type="submission" date="2015-01" db="EMBL/GenBank/DDBJ databases">
        <title>Evolutionary Origins and Diversification of the Mycorrhizal Mutualists.</title>
        <authorList>
            <consortium name="DOE Joint Genome Institute"/>
            <consortium name="Mycorrhizal Genomics Consortium"/>
            <person name="Kohler A."/>
            <person name="Kuo A."/>
            <person name="Nagy L.G."/>
            <person name="Floudas D."/>
            <person name="Copeland A."/>
            <person name="Barry K.W."/>
            <person name="Cichocki N."/>
            <person name="Veneault-Fourrey C."/>
            <person name="LaButti K."/>
            <person name="Lindquist E.A."/>
            <person name="Lipzen A."/>
            <person name="Lundell T."/>
            <person name="Morin E."/>
            <person name="Murat C."/>
            <person name="Riley R."/>
            <person name="Ohm R."/>
            <person name="Sun H."/>
            <person name="Tunlid A."/>
            <person name="Henrissat B."/>
            <person name="Grigoriev I.V."/>
            <person name="Hibbett D.S."/>
            <person name="Martin F."/>
        </authorList>
    </citation>
    <scope>NUCLEOTIDE SEQUENCE [LARGE SCALE GENOMIC DNA]</scope>
    <source>
        <strain evidence="3">441</strain>
    </source>
</reference>
<dbReference type="AlphaFoldDB" id="A0A0C9ZSR4"/>
<evidence type="ECO:0000313" key="2">
    <source>
        <dbReference type="EMBL" id="KIK25302.1"/>
    </source>
</evidence>